<organism evidence="2 3">
    <name type="scientific">Pseudomicrostroma glucosiphilum</name>
    <dbReference type="NCBI Taxonomy" id="1684307"/>
    <lineage>
        <taxon>Eukaryota</taxon>
        <taxon>Fungi</taxon>
        <taxon>Dikarya</taxon>
        <taxon>Basidiomycota</taxon>
        <taxon>Ustilaginomycotina</taxon>
        <taxon>Exobasidiomycetes</taxon>
        <taxon>Microstromatales</taxon>
        <taxon>Microstromatales incertae sedis</taxon>
        <taxon>Pseudomicrostroma</taxon>
    </lineage>
</organism>
<name>A0A316UDQ7_9BASI</name>
<evidence type="ECO:0000256" key="1">
    <source>
        <dbReference type="SAM" id="MobiDB-lite"/>
    </source>
</evidence>
<feature type="region of interest" description="Disordered" evidence="1">
    <location>
        <begin position="139"/>
        <end position="159"/>
    </location>
</feature>
<reference evidence="2 3" key="1">
    <citation type="journal article" date="2018" name="Mol. Biol. Evol.">
        <title>Broad Genomic Sampling Reveals a Smut Pathogenic Ancestry of the Fungal Clade Ustilaginomycotina.</title>
        <authorList>
            <person name="Kijpornyongpan T."/>
            <person name="Mondo S.J."/>
            <person name="Barry K."/>
            <person name="Sandor L."/>
            <person name="Lee J."/>
            <person name="Lipzen A."/>
            <person name="Pangilinan J."/>
            <person name="LaButti K."/>
            <person name="Hainaut M."/>
            <person name="Henrissat B."/>
            <person name="Grigoriev I.V."/>
            <person name="Spatafora J.W."/>
            <person name="Aime M.C."/>
        </authorList>
    </citation>
    <scope>NUCLEOTIDE SEQUENCE [LARGE SCALE GENOMIC DNA]</scope>
    <source>
        <strain evidence="2 3">MCA 4718</strain>
    </source>
</reference>
<sequence length="185" mass="19293">MTQTALTTATLTIDDILADLAVLSGTEGSNSASALASGSAAQAQQQHPILSLGRSFVAPESLSRSEIASTTSSSSSNLGGSDADPLASLLEDDTTRLKTLLRSLEQGGAEGKEDISAQLEIVRLFLASSDSTLVSLNKSHQTRGTDGQDGGTGNEIENLHTRVARVQADLDQLERQLEAARSKLD</sequence>
<protein>
    <submittedName>
        <fullName evidence="2">Uncharacterized protein</fullName>
    </submittedName>
</protein>
<gene>
    <name evidence="2" type="ORF">BCV69DRAFT_298980</name>
</gene>
<dbReference type="Proteomes" id="UP000245942">
    <property type="component" value="Unassembled WGS sequence"/>
</dbReference>
<accession>A0A316UDQ7</accession>
<dbReference type="EMBL" id="KZ819326">
    <property type="protein sequence ID" value="PWN21205.1"/>
    <property type="molecule type" value="Genomic_DNA"/>
</dbReference>
<dbReference type="GeneID" id="37016015"/>
<proteinExistence type="predicted"/>
<dbReference type="RefSeq" id="XP_025348365.1">
    <property type="nucleotide sequence ID" value="XM_025494281.1"/>
</dbReference>
<dbReference type="AlphaFoldDB" id="A0A316UDQ7"/>
<evidence type="ECO:0000313" key="2">
    <source>
        <dbReference type="EMBL" id="PWN21205.1"/>
    </source>
</evidence>
<feature type="region of interest" description="Disordered" evidence="1">
    <location>
        <begin position="67"/>
        <end position="87"/>
    </location>
</feature>
<feature type="compositionally biased region" description="Low complexity" evidence="1">
    <location>
        <begin position="67"/>
        <end position="81"/>
    </location>
</feature>
<keyword evidence="3" id="KW-1185">Reference proteome</keyword>
<evidence type="ECO:0000313" key="3">
    <source>
        <dbReference type="Proteomes" id="UP000245942"/>
    </source>
</evidence>